<dbReference type="AlphaFoldDB" id="A0A1D1VFC9"/>
<accession>A0A1D1VFC9</accession>
<dbReference type="Proteomes" id="UP000186922">
    <property type="component" value="Unassembled WGS sequence"/>
</dbReference>
<proteinExistence type="predicted"/>
<sequence>MGYNPTCEIHPDCGCCGMKAAVEWINMTSSADRPNILWQPGKNSRSLVSYLEDRQAEPSLTYNAL</sequence>
<organism evidence="1 2">
    <name type="scientific">Ramazzottius varieornatus</name>
    <name type="common">Water bear</name>
    <name type="synonym">Tardigrade</name>
    <dbReference type="NCBI Taxonomy" id="947166"/>
    <lineage>
        <taxon>Eukaryota</taxon>
        <taxon>Metazoa</taxon>
        <taxon>Ecdysozoa</taxon>
        <taxon>Tardigrada</taxon>
        <taxon>Eutardigrada</taxon>
        <taxon>Parachela</taxon>
        <taxon>Hypsibioidea</taxon>
        <taxon>Ramazzottiidae</taxon>
        <taxon>Ramazzottius</taxon>
    </lineage>
</organism>
<name>A0A1D1VFC9_RAMVA</name>
<reference evidence="1 2" key="1">
    <citation type="journal article" date="2016" name="Nat. Commun.">
        <title>Extremotolerant tardigrade genome and improved radiotolerance of human cultured cells by tardigrade-unique protein.</title>
        <authorList>
            <person name="Hashimoto T."/>
            <person name="Horikawa D.D."/>
            <person name="Saito Y."/>
            <person name="Kuwahara H."/>
            <person name="Kozuka-Hata H."/>
            <person name="Shin-I T."/>
            <person name="Minakuchi Y."/>
            <person name="Ohishi K."/>
            <person name="Motoyama A."/>
            <person name="Aizu T."/>
            <person name="Enomoto A."/>
            <person name="Kondo K."/>
            <person name="Tanaka S."/>
            <person name="Hara Y."/>
            <person name="Koshikawa S."/>
            <person name="Sagara H."/>
            <person name="Miura T."/>
            <person name="Yokobori S."/>
            <person name="Miyagawa K."/>
            <person name="Suzuki Y."/>
            <person name="Kubo T."/>
            <person name="Oyama M."/>
            <person name="Kohara Y."/>
            <person name="Fujiyama A."/>
            <person name="Arakawa K."/>
            <person name="Katayama T."/>
            <person name="Toyoda A."/>
            <person name="Kunieda T."/>
        </authorList>
    </citation>
    <scope>NUCLEOTIDE SEQUENCE [LARGE SCALE GENOMIC DNA]</scope>
    <source>
        <strain evidence="1 2">YOKOZUNA-1</strain>
    </source>
</reference>
<gene>
    <name evidence="1" type="primary">RvY_11208-1</name>
    <name evidence="1" type="synonym">RvY_11208.1</name>
    <name evidence="1" type="ORF">RvY_11208</name>
</gene>
<comment type="caution">
    <text evidence="1">The sequence shown here is derived from an EMBL/GenBank/DDBJ whole genome shotgun (WGS) entry which is preliminary data.</text>
</comment>
<evidence type="ECO:0000313" key="2">
    <source>
        <dbReference type="Proteomes" id="UP000186922"/>
    </source>
</evidence>
<protein>
    <submittedName>
        <fullName evidence="1">Uncharacterized protein</fullName>
    </submittedName>
</protein>
<dbReference type="EMBL" id="BDGG01000006">
    <property type="protein sequence ID" value="GAV00345.1"/>
    <property type="molecule type" value="Genomic_DNA"/>
</dbReference>
<keyword evidence="2" id="KW-1185">Reference proteome</keyword>
<evidence type="ECO:0000313" key="1">
    <source>
        <dbReference type="EMBL" id="GAV00345.1"/>
    </source>
</evidence>